<dbReference type="KEGG" id="asan:AWM72_01975"/>
<evidence type="ECO:0000313" key="5">
    <source>
        <dbReference type="Proteomes" id="UP000234239"/>
    </source>
</evidence>
<dbReference type="SUPFAM" id="SSF47413">
    <property type="entry name" value="lambda repressor-like DNA-binding domains"/>
    <property type="match status" value="1"/>
</dbReference>
<name>A0A0X8FA70_9LACT</name>
<reference evidence="2 4" key="1">
    <citation type="journal article" date="2016" name="Genome Announc.">
        <title>Complete Genome Sequences of Aerococcus christensenii CCUG 28831T, Aerococcus sanguinicola CCUG 43001T, Aerococcus urinae CCUG 36881T, Aerococcus urinaeequi CCUG 28094T, Aerococcus urinaehominis CCUG 42038 BT, and Aerococcus viridans CCUG 4311T.</title>
        <authorList>
            <person name="Carkaci D."/>
            <person name="Dargis R."/>
            <person name="Nielsen X.C."/>
            <person name="Skovgaard O."/>
            <person name="Fuursted K."/>
            <person name="Christensen J.J."/>
        </authorList>
    </citation>
    <scope>NUCLEOTIDE SEQUENCE [LARGE SCALE GENOMIC DNA]</scope>
    <source>
        <strain evidence="2 4">CCUG43001</strain>
    </source>
</reference>
<dbReference type="OrthoDB" id="2188785at2"/>
<dbReference type="CDD" id="cd00093">
    <property type="entry name" value="HTH_XRE"/>
    <property type="match status" value="1"/>
</dbReference>
<dbReference type="RefSeq" id="WP_067972380.1">
    <property type="nucleotide sequence ID" value="NZ_CAJHKM010000006.1"/>
</dbReference>
<evidence type="ECO:0000313" key="2">
    <source>
        <dbReference type="EMBL" id="AMB93603.1"/>
    </source>
</evidence>
<protein>
    <submittedName>
        <fullName evidence="3">XRE family transcriptional regulator</fullName>
    </submittedName>
</protein>
<accession>A0A0X8FA70</accession>
<dbReference type="EMBL" id="CP014160">
    <property type="protein sequence ID" value="AMB93603.1"/>
    <property type="molecule type" value="Genomic_DNA"/>
</dbReference>
<dbReference type="AlphaFoldDB" id="A0A0X8FA70"/>
<evidence type="ECO:0000313" key="3">
    <source>
        <dbReference type="EMBL" id="PKZ21669.1"/>
    </source>
</evidence>
<proteinExistence type="predicted"/>
<gene>
    <name evidence="2" type="ORF">AWM72_01975</name>
    <name evidence="3" type="ORF">CYJ28_07125</name>
</gene>
<feature type="domain" description="HTH cro/C1-type" evidence="1">
    <location>
        <begin position="5"/>
        <end position="59"/>
    </location>
</feature>
<evidence type="ECO:0000259" key="1">
    <source>
        <dbReference type="PROSITE" id="PS50943"/>
    </source>
</evidence>
<dbReference type="Pfam" id="PF01381">
    <property type="entry name" value="HTH_3"/>
    <property type="match status" value="1"/>
</dbReference>
<dbReference type="GO" id="GO:0003677">
    <property type="term" value="F:DNA binding"/>
    <property type="evidence" value="ECO:0007669"/>
    <property type="project" value="InterPro"/>
</dbReference>
<dbReference type="InterPro" id="IPR010982">
    <property type="entry name" value="Lambda_DNA-bd_dom_sf"/>
</dbReference>
<dbReference type="PROSITE" id="PS50943">
    <property type="entry name" value="HTH_CROC1"/>
    <property type="match status" value="1"/>
</dbReference>
<keyword evidence="4" id="KW-1185">Reference proteome</keyword>
<dbReference type="Proteomes" id="UP000069912">
    <property type="component" value="Chromosome"/>
</dbReference>
<dbReference type="Gene3D" id="1.10.260.40">
    <property type="entry name" value="lambda repressor-like DNA-binding domains"/>
    <property type="match status" value="1"/>
</dbReference>
<evidence type="ECO:0000313" key="4">
    <source>
        <dbReference type="Proteomes" id="UP000069912"/>
    </source>
</evidence>
<reference evidence="3 5" key="3">
    <citation type="submission" date="2017-12" db="EMBL/GenBank/DDBJ databases">
        <title>Phylogenetic diversity of female urinary microbiome.</title>
        <authorList>
            <person name="Thomas-White K."/>
            <person name="Wolfe A.J."/>
        </authorList>
    </citation>
    <scope>NUCLEOTIDE SEQUENCE [LARGE SCALE GENOMIC DNA]</scope>
    <source>
        <strain evidence="3 5">UMB0139</strain>
    </source>
</reference>
<dbReference type="EMBL" id="PKGY01000003">
    <property type="protein sequence ID" value="PKZ21669.1"/>
    <property type="molecule type" value="Genomic_DNA"/>
</dbReference>
<reference evidence="4" key="2">
    <citation type="submission" date="2016-01" db="EMBL/GenBank/DDBJ databases">
        <title>Six Aerococcus type strain genome sequencing and assembly using PacBio and Illumina Hiseq.</title>
        <authorList>
            <person name="Carkaci D."/>
            <person name="Dargis R."/>
            <person name="Nielsen X.C."/>
            <person name="Skovgaard O."/>
            <person name="Fuursted K."/>
            <person name="Christensen J.J."/>
        </authorList>
    </citation>
    <scope>NUCLEOTIDE SEQUENCE [LARGE SCALE GENOMIC DNA]</scope>
    <source>
        <strain evidence="4">CCUG43001</strain>
    </source>
</reference>
<sequence>MKFSIKACRINCGLSAETVADFCGIHVQTLRRYERDSSSMPCQVLENLCYLYQMEKEHIYLGSADELVVTINSIRGERVL</sequence>
<dbReference type="GeneID" id="92902837"/>
<dbReference type="Proteomes" id="UP000234239">
    <property type="component" value="Unassembled WGS sequence"/>
</dbReference>
<dbReference type="InterPro" id="IPR001387">
    <property type="entry name" value="Cro/C1-type_HTH"/>
</dbReference>
<organism evidence="2 4">
    <name type="scientific">Aerococcus sanguinicola</name>
    <dbReference type="NCBI Taxonomy" id="119206"/>
    <lineage>
        <taxon>Bacteria</taxon>
        <taxon>Bacillati</taxon>
        <taxon>Bacillota</taxon>
        <taxon>Bacilli</taxon>
        <taxon>Lactobacillales</taxon>
        <taxon>Aerococcaceae</taxon>
        <taxon>Aerococcus</taxon>
    </lineage>
</organism>